<dbReference type="RefSeq" id="WP_169299407.1">
    <property type="nucleotide sequence ID" value="NZ_JABBNI010000058.1"/>
</dbReference>
<feature type="chain" id="PRO_5031224395" description="Gingipain R" evidence="2">
    <location>
        <begin position="35"/>
        <end position="598"/>
    </location>
</feature>
<dbReference type="AlphaFoldDB" id="A0A7Y0EJV4"/>
<dbReference type="InterPro" id="IPR038490">
    <property type="entry name" value="Gingipain_propep_sf"/>
</dbReference>
<dbReference type="Gene3D" id="2.60.40.3800">
    <property type="match status" value="1"/>
</dbReference>
<evidence type="ECO:0000256" key="1">
    <source>
        <dbReference type="ARBA" id="ARBA00022729"/>
    </source>
</evidence>
<proteinExistence type="predicted"/>
<keyword evidence="1 2" id="KW-0732">Signal</keyword>
<dbReference type="InterPro" id="IPR001769">
    <property type="entry name" value="Gingipain"/>
</dbReference>
<feature type="domain" description="Gingipain propeptide" evidence="4">
    <location>
        <begin position="41"/>
        <end position="245"/>
    </location>
</feature>
<protein>
    <recommendedName>
        <fullName evidence="7">Gingipain R</fullName>
    </recommendedName>
</protein>
<feature type="signal peptide" evidence="2">
    <location>
        <begin position="1"/>
        <end position="34"/>
    </location>
</feature>
<dbReference type="InterPro" id="IPR029031">
    <property type="entry name" value="Gingipain_N_sf"/>
</dbReference>
<keyword evidence="6" id="KW-1185">Reference proteome</keyword>
<sequence>MKNLLKSKLTTFLFVLALLGTQCFIPLTPSTVFASNSNSNSKTVKNNPNDVNVTVLESNSRHTIVKFQINNFSKTLVTIDNKNYYNIKCENTSTLYEEGAPLLPRICRNIVIPNSSNAKLNILSSEYEDYKNLPIAPSKGSITRNEDPNKKPYKFGKEYKSESFYPSSLATLSKPFIMRELRGVTIALNAFQYKPTAETLRVYKSVTAEIVTDSGYSTDSSEISNSKQITKDFEPAYSNTFINYNNIKILNNTLRNASSESGSMLIISYDKFSSAMSPFIQWKNSRGIKTTLVNMSTVSPSNNPSEIKKYIQNYYNEHSDLAYVLLVGDYAQVSSPEYSNGVSDPTYTLVAGNDDYPDIYVGRFSAESIDDVQTQIKRSIDFEENGDNAADWFKKGVGIASAEGYDGGSNESDAHHITNIKNKLLNAGYTQIDSIYAPSAYASSVTNSLNDGRGIINYCGHGAPTYWVTTKFSNSDIKKLHNAGHLPFIISVSCVSGKFQDGTCFAETWLRSKDSSGNPIGAIGTLMSTVNQPWIPPMHGQDGIIDALCSNSKISLGGLCYSGETPMIANGTSSDLLTFYTWTLFGDPSIQILPSHTM</sequence>
<dbReference type="Pfam" id="PF01364">
    <property type="entry name" value="Peptidase_C25"/>
    <property type="match status" value="1"/>
</dbReference>
<reference evidence="5 6" key="1">
    <citation type="submission" date="2020-06" db="EMBL/GenBank/DDBJ databases">
        <title>Complete Genome Sequence of Clostridium muelleri sp. nov. P21T, an Acid-Alcohol Producing Acetogen Isolated from Old Hay.</title>
        <authorList>
            <person name="Duncan K.E."/>
            <person name="Tanner R.S."/>
        </authorList>
    </citation>
    <scope>NUCLEOTIDE SEQUENCE [LARGE SCALE GENOMIC DNA]</scope>
    <source>
        <strain evidence="5 6">P21</strain>
    </source>
</reference>
<evidence type="ECO:0000256" key="2">
    <source>
        <dbReference type="SAM" id="SignalP"/>
    </source>
</evidence>
<dbReference type="EMBL" id="JABBNI010000058">
    <property type="protein sequence ID" value="NMM64813.1"/>
    <property type="molecule type" value="Genomic_DNA"/>
</dbReference>
<dbReference type="Gene3D" id="3.40.50.1460">
    <property type="match status" value="1"/>
</dbReference>
<organism evidence="5 6">
    <name type="scientific">Clostridium muellerianum</name>
    <dbReference type="NCBI Taxonomy" id="2716538"/>
    <lineage>
        <taxon>Bacteria</taxon>
        <taxon>Bacillati</taxon>
        <taxon>Bacillota</taxon>
        <taxon>Clostridia</taxon>
        <taxon>Eubacteriales</taxon>
        <taxon>Clostridiaceae</taxon>
        <taxon>Clostridium</taxon>
    </lineage>
</organism>
<dbReference type="GO" id="GO:0006508">
    <property type="term" value="P:proteolysis"/>
    <property type="evidence" value="ECO:0007669"/>
    <property type="project" value="InterPro"/>
</dbReference>
<evidence type="ECO:0000313" key="5">
    <source>
        <dbReference type="EMBL" id="NMM64813.1"/>
    </source>
</evidence>
<dbReference type="GO" id="GO:0004197">
    <property type="term" value="F:cysteine-type endopeptidase activity"/>
    <property type="evidence" value="ECO:0007669"/>
    <property type="project" value="InterPro"/>
</dbReference>
<dbReference type="InterPro" id="IPR029030">
    <property type="entry name" value="Caspase-like_dom_sf"/>
</dbReference>
<name>A0A7Y0EJV4_9CLOT</name>
<dbReference type="Pfam" id="PF08126">
    <property type="entry name" value="Propeptide_C25"/>
    <property type="match status" value="1"/>
</dbReference>
<comment type="caution">
    <text evidence="5">The sequence shown here is derived from an EMBL/GenBank/DDBJ whole genome shotgun (WGS) entry which is preliminary data.</text>
</comment>
<evidence type="ECO:0000259" key="4">
    <source>
        <dbReference type="Pfam" id="PF08126"/>
    </source>
</evidence>
<dbReference type="Gene3D" id="3.40.50.10390">
    <property type="entry name" value="Gingipain r, domain 1"/>
    <property type="match status" value="1"/>
</dbReference>
<dbReference type="Proteomes" id="UP000537131">
    <property type="component" value="Unassembled WGS sequence"/>
</dbReference>
<accession>A0A7Y0EJV4</accession>
<evidence type="ECO:0008006" key="7">
    <source>
        <dbReference type="Google" id="ProtNLM"/>
    </source>
</evidence>
<dbReference type="InterPro" id="IPR012600">
    <property type="entry name" value="Propeptide_C25"/>
</dbReference>
<dbReference type="SUPFAM" id="SSF52129">
    <property type="entry name" value="Caspase-like"/>
    <property type="match status" value="1"/>
</dbReference>
<evidence type="ECO:0000259" key="3">
    <source>
        <dbReference type="Pfam" id="PF01364"/>
    </source>
</evidence>
<evidence type="ECO:0000313" key="6">
    <source>
        <dbReference type="Proteomes" id="UP000537131"/>
    </source>
</evidence>
<gene>
    <name evidence="5" type="ORF">HBE96_19615</name>
</gene>
<feature type="domain" description="Gingipain" evidence="3">
    <location>
        <begin position="264"/>
        <end position="591"/>
    </location>
</feature>